<dbReference type="GO" id="GO:0008146">
    <property type="term" value="F:sulfotransferase activity"/>
    <property type="evidence" value="ECO:0007669"/>
    <property type="project" value="TreeGrafter"/>
</dbReference>
<evidence type="ECO:0000313" key="6">
    <source>
        <dbReference type="Proteomes" id="UP000318297"/>
    </source>
</evidence>
<keyword evidence="2" id="KW-0547">Nucleotide-binding</keyword>
<dbReference type="FunFam" id="3.40.50.720:FF:000033">
    <property type="entry name" value="Adenylyltransferase and sulfurtransferase MOCS3"/>
    <property type="match status" value="1"/>
</dbReference>
<dbReference type="CDD" id="cd00757">
    <property type="entry name" value="ThiF_MoeB_HesA_family"/>
    <property type="match status" value="1"/>
</dbReference>
<dbReference type="Pfam" id="PF00581">
    <property type="entry name" value="Rhodanese"/>
    <property type="match status" value="1"/>
</dbReference>
<keyword evidence="5" id="KW-0548">Nucleotidyltransferase</keyword>
<dbReference type="PANTHER" id="PTHR10953:SF102">
    <property type="entry name" value="ADENYLYLTRANSFERASE AND SULFURTRANSFERASE MOCS3"/>
    <property type="match status" value="1"/>
</dbReference>
<accession>A0A561E1A9</accession>
<dbReference type="PROSITE" id="PS50206">
    <property type="entry name" value="RHODANESE_3"/>
    <property type="match status" value="1"/>
</dbReference>
<name>A0A561E1A9_9MICO</name>
<dbReference type="GO" id="GO:0005829">
    <property type="term" value="C:cytosol"/>
    <property type="evidence" value="ECO:0007669"/>
    <property type="project" value="TreeGrafter"/>
</dbReference>
<dbReference type="GO" id="GO:0005524">
    <property type="term" value="F:ATP binding"/>
    <property type="evidence" value="ECO:0007669"/>
    <property type="project" value="UniProtKB-KW"/>
</dbReference>
<dbReference type="CDD" id="cd00158">
    <property type="entry name" value="RHOD"/>
    <property type="match status" value="1"/>
</dbReference>
<evidence type="ECO:0000256" key="2">
    <source>
        <dbReference type="ARBA" id="ARBA00022741"/>
    </source>
</evidence>
<keyword evidence="3" id="KW-0067">ATP-binding</keyword>
<gene>
    <name evidence="5" type="ORF">BKA23_3084</name>
</gene>
<evidence type="ECO:0000259" key="4">
    <source>
        <dbReference type="PROSITE" id="PS50206"/>
    </source>
</evidence>
<dbReference type="Proteomes" id="UP000318297">
    <property type="component" value="Unassembled WGS sequence"/>
</dbReference>
<dbReference type="GO" id="GO:0004792">
    <property type="term" value="F:thiosulfate-cyanide sulfurtransferase activity"/>
    <property type="evidence" value="ECO:0007669"/>
    <property type="project" value="TreeGrafter"/>
</dbReference>
<dbReference type="AlphaFoldDB" id="A0A561E1A9"/>
<dbReference type="OrthoDB" id="9804286at2"/>
<proteinExistence type="predicted"/>
<dbReference type="InterPro" id="IPR045886">
    <property type="entry name" value="ThiF/MoeB/HesA"/>
</dbReference>
<dbReference type="RefSeq" id="WP_145229998.1">
    <property type="nucleotide sequence ID" value="NZ_VIVQ01000003.1"/>
</dbReference>
<dbReference type="InterPro" id="IPR000594">
    <property type="entry name" value="ThiF_NAD_FAD-bd"/>
</dbReference>
<organism evidence="5 6">
    <name type="scientific">Rudaeicoccus suwonensis</name>
    <dbReference type="NCBI Taxonomy" id="657409"/>
    <lineage>
        <taxon>Bacteria</taxon>
        <taxon>Bacillati</taxon>
        <taxon>Actinomycetota</taxon>
        <taxon>Actinomycetes</taxon>
        <taxon>Micrococcales</taxon>
        <taxon>Dermacoccaceae</taxon>
        <taxon>Rudaeicoccus</taxon>
    </lineage>
</organism>
<dbReference type="GO" id="GO:0016779">
    <property type="term" value="F:nucleotidyltransferase activity"/>
    <property type="evidence" value="ECO:0007669"/>
    <property type="project" value="UniProtKB-KW"/>
</dbReference>
<keyword evidence="6" id="KW-1185">Reference proteome</keyword>
<sequence>MSPQPLVPPGPALTAAEIGRYSRHLLLPEVGQDGQRRLAAARVLVVGAGGLAAPVLSYAAAAGVGHLTVVDDDAVDVSNLQRQVIHRTADVGVAKVRSAERAVRELNPGVEVVGVAERVSADNALELFADHDVIVDATDNFATRYLVNDACVLLGLPLVWGAIHRFDGQVSVWWAGEGPCYRCVFPVAPPVGAVPSCAEAGVLGSIPGVIGSTQATEIVKLILGIGRPLTGRMLVHDALAGDWSSVPVARDPDCPVCGEHPTIRSLTDSASSCMSQVPSPVAPAPTVTARELARLVAVGEPVRVVDVRSDAERSIAVLPFGSHVELSRLEDGGAFSDVTDLAGDEPVVFYCKSGVRSARAVQLAAGRGISARSLDGGILAWIADIDPSLTAY</sequence>
<dbReference type="NCBIfam" id="NF004281">
    <property type="entry name" value="PRK05690.1"/>
    <property type="match status" value="1"/>
</dbReference>
<keyword evidence="1 5" id="KW-0808">Transferase</keyword>
<protein>
    <submittedName>
        <fullName evidence="5">Adenylyltransferase/sulfurtransferase</fullName>
    </submittedName>
</protein>
<dbReference type="Gene3D" id="3.40.250.10">
    <property type="entry name" value="Rhodanese-like domain"/>
    <property type="match status" value="1"/>
</dbReference>
<dbReference type="GO" id="GO:0008641">
    <property type="term" value="F:ubiquitin-like modifier activating enzyme activity"/>
    <property type="evidence" value="ECO:0007669"/>
    <property type="project" value="InterPro"/>
</dbReference>
<reference evidence="5 6" key="1">
    <citation type="submission" date="2019-06" db="EMBL/GenBank/DDBJ databases">
        <title>Sequencing the genomes of 1000 actinobacteria strains.</title>
        <authorList>
            <person name="Klenk H.-P."/>
        </authorList>
    </citation>
    <scope>NUCLEOTIDE SEQUENCE [LARGE SCALE GENOMIC DNA]</scope>
    <source>
        <strain evidence="5 6">DSM 19560</strain>
    </source>
</reference>
<dbReference type="SUPFAM" id="SSF69572">
    <property type="entry name" value="Activating enzymes of the ubiquitin-like proteins"/>
    <property type="match status" value="1"/>
</dbReference>
<dbReference type="InterPro" id="IPR001763">
    <property type="entry name" value="Rhodanese-like_dom"/>
</dbReference>
<dbReference type="EMBL" id="VIVQ01000003">
    <property type="protein sequence ID" value="TWE09382.1"/>
    <property type="molecule type" value="Genomic_DNA"/>
</dbReference>
<dbReference type="Gene3D" id="3.40.50.720">
    <property type="entry name" value="NAD(P)-binding Rossmann-like Domain"/>
    <property type="match status" value="1"/>
</dbReference>
<dbReference type="InterPro" id="IPR036873">
    <property type="entry name" value="Rhodanese-like_dom_sf"/>
</dbReference>
<dbReference type="SMART" id="SM00450">
    <property type="entry name" value="RHOD"/>
    <property type="match status" value="1"/>
</dbReference>
<evidence type="ECO:0000313" key="5">
    <source>
        <dbReference type="EMBL" id="TWE09382.1"/>
    </source>
</evidence>
<dbReference type="InterPro" id="IPR035985">
    <property type="entry name" value="Ubiquitin-activating_enz"/>
</dbReference>
<feature type="domain" description="Rhodanese" evidence="4">
    <location>
        <begin position="298"/>
        <end position="390"/>
    </location>
</feature>
<dbReference type="Pfam" id="PF00899">
    <property type="entry name" value="ThiF"/>
    <property type="match status" value="1"/>
</dbReference>
<dbReference type="PANTHER" id="PTHR10953">
    <property type="entry name" value="UBIQUITIN-ACTIVATING ENZYME E1"/>
    <property type="match status" value="1"/>
</dbReference>
<evidence type="ECO:0000256" key="3">
    <source>
        <dbReference type="ARBA" id="ARBA00022840"/>
    </source>
</evidence>
<comment type="caution">
    <text evidence="5">The sequence shown here is derived from an EMBL/GenBank/DDBJ whole genome shotgun (WGS) entry which is preliminary data.</text>
</comment>
<evidence type="ECO:0000256" key="1">
    <source>
        <dbReference type="ARBA" id="ARBA00022679"/>
    </source>
</evidence>